<feature type="domain" description="Trimeric autotransporter adhesin YadA-like stalk" evidence="14">
    <location>
        <begin position="3062"/>
        <end position="3101"/>
    </location>
</feature>
<keyword evidence="10" id="KW-0998">Cell outer membrane</keyword>
<feature type="domain" description="Trimeric autotransporter adhesin YadA-like stalk" evidence="14">
    <location>
        <begin position="2333"/>
        <end position="2353"/>
    </location>
</feature>
<feature type="domain" description="Trimeric autotransporter adhesin YadA-like head" evidence="13">
    <location>
        <begin position="426"/>
        <end position="449"/>
    </location>
</feature>
<reference evidence="16" key="1">
    <citation type="submission" date="2020-12" db="EMBL/GenBank/DDBJ databases">
        <title>Burkholderia cepacia complex in Mexico.</title>
        <authorList>
            <person name="Estrada P."/>
        </authorList>
    </citation>
    <scope>NUCLEOTIDE SEQUENCE</scope>
    <source>
        <strain evidence="16">871</strain>
    </source>
</reference>
<keyword evidence="7" id="KW-0732">Signal</keyword>
<dbReference type="Gene3D" id="1.20.5.170">
    <property type="match status" value="9"/>
</dbReference>
<feature type="domain" description="Trimeric autotransporter adhesin YadA-like head" evidence="13">
    <location>
        <begin position="652"/>
        <end position="678"/>
    </location>
</feature>
<keyword evidence="5" id="KW-1134">Transmembrane beta strand</keyword>
<dbReference type="InterPro" id="IPR045584">
    <property type="entry name" value="Pilin-like"/>
</dbReference>
<dbReference type="Gene3D" id="3.30.1300.30">
    <property type="entry name" value="GSPII I/J protein-like"/>
    <property type="match status" value="1"/>
</dbReference>
<feature type="domain" description="Trimeric autotransporter adhesin YadA-like stalk" evidence="14">
    <location>
        <begin position="2692"/>
        <end position="2711"/>
    </location>
</feature>
<dbReference type="Gene3D" id="2.150.10.10">
    <property type="entry name" value="Serralysin-like metalloprotease, C-terminal"/>
    <property type="match status" value="8"/>
</dbReference>
<feature type="domain" description="ESPR" evidence="15">
    <location>
        <begin position="1"/>
        <end position="45"/>
    </location>
</feature>
<feature type="domain" description="Trimeric autotransporter adhesin YadA-like stalk" evidence="14">
    <location>
        <begin position="2101"/>
        <end position="2135"/>
    </location>
</feature>
<feature type="domain" description="Trimeric autotransporter adhesin YadA-like head" evidence="13">
    <location>
        <begin position="993"/>
        <end position="1019"/>
    </location>
</feature>
<feature type="region of interest" description="Disordered" evidence="11">
    <location>
        <begin position="3201"/>
        <end position="3225"/>
    </location>
</feature>
<accession>A0A8I1DRA5</accession>
<keyword evidence="6" id="KW-0812">Transmembrane</keyword>
<feature type="domain" description="Trimeric autotransporter adhesin YadA-like stalk" evidence="14">
    <location>
        <begin position="2512"/>
        <end position="2533"/>
    </location>
</feature>
<evidence type="ECO:0000256" key="3">
    <source>
        <dbReference type="ARBA" id="ARBA00005848"/>
    </source>
</evidence>
<feature type="domain" description="Trimeric autotransporter adhesin YadA-like stalk" evidence="14">
    <location>
        <begin position="467"/>
        <end position="504"/>
    </location>
</feature>
<feature type="domain" description="Trimeric autotransporter adhesin YadA-like head" evidence="13">
    <location>
        <begin position="3281"/>
        <end position="3306"/>
    </location>
</feature>
<dbReference type="CDD" id="cd12820">
    <property type="entry name" value="LbR_YadA-like"/>
    <property type="match status" value="3"/>
</dbReference>
<dbReference type="Gene3D" id="6.10.250.2040">
    <property type="match status" value="17"/>
</dbReference>
<feature type="domain" description="Trimeric autotransporter adhesin YadA-like stalk" evidence="14">
    <location>
        <begin position="2231"/>
        <end position="2272"/>
    </location>
</feature>
<dbReference type="SUPFAM" id="SSF101967">
    <property type="entry name" value="Adhesin YadA, collagen-binding domain"/>
    <property type="match status" value="8"/>
</dbReference>
<feature type="domain" description="Trimeric autotransporter adhesin YadA-like head" evidence="13">
    <location>
        <begin position="264"/>
        <end position="290"/>
    </location>
</feature>
<feature type="domain" description="Trimeric autotransporter adhesin YadA-like stalk" evidence="14">
    <location>
        <begin position="169"/>
        <end position="202"/>
    </location>
</feature>
<feature type="domain" description="Trimeric autotransporter adhesin YadA-like head" evidence="13">
    <location>
        <begin position="629"/>
        <end position="650"/>
    </location>
</feature>
<feature type="domain" description="Trimeric autotransporter adhesin YadA-like stalk" evidence="14">
    <location>
        <begin position="1478"/>
        <end position="1498"/>
    </location>
</feature>
<feature type="domain" description="Trimeric autotransporter adhesin YadA-like stalk" evidence="14">
    <location>
        <begin position="1724"/>
        <end position="1747"/>
    </location>
</feature>
<feature type="domain" description="Trimeric autotransporter adhesin YadA-like head" evidence="13">
    <location>
        <begin position="351"/>
        <end position="377"/>
    </location>
</feature>
<feature type="domain" description="Trimeric autotransporter adhesin YadA-like stalk" evidence="14">
    <location>
        <begin position="2572"/>
        <end position="2592"/>
    </location>
</feature>
<feature type="domain" description="Trimeric autotransporter adhesin YadA-like stalk" evidence="14">
    <location>
        <begin position="2632"/>
        <end position="2653"/>
    </location>
</feature>
<dbReference type="GO" id="GO:0009986">
    <property type="term" value="C:cell surface"/>
    <property type="evidence" value="ECO:0007669"/>
    <property type="project" value="UniProtKB-SubCell"/>
</dbReference>
<feature type="domain" description="Trimeric autotransporter adhesin YadA-like head" evidence="13">
    <location>
        <begin position="1188"/>
        <end position="1212"/>
    </location>
</feature>
<feature type="domain" description="Trimeric autotransporter adhesin YadA-like stalk" evidence="14">
    <location>
        <begin position="308"/>
        <end position="348"/>
    </location>
</feature>
<name>A0A8I1DRA5_BURCE</name>
<organism evidence="16 17">
    <name type="scientific">Burkholderia cepacia</name>
    <name type="common">Pseudomonas cepacia</name>
    <dbReference type="NCBI Taxonomy" id="292"/>
    <lineage>
        <taxon>Bacteria</taxon>
        <taxon>Pseudomonadati</taxon>
        <taxon>Pseudomonadota</taxon>
        <taxon>Betaproteobacteria</taxon>
        <taxon>Burkholderiales</taxon>
        <taxon>Burkholderiaceae</taxon>
        <taxon>Burkholderia</taxon>
        <taxon>Burkholderia cepacia complex</taxon>
    </lineage>
</organism>
<keyword evidence="9" id="KW-0472">Membrane</keyword>
<dbReference type="Pfam" id="PF03895">
    <property type="entry name" value="YadA_anchor"/>
    <property type="match status" value="1"/>
</dbReference>
<evidence type="ECO:0000259" key="15">
    <source>
        <dbReference type="Pfam" id="PF13018"/>
    </source>
</evidence>
<evidence type="ECO:0000256" key="11">
    <source>
        <dbReference type="SAM" id="MobiDB-lite"/>
    </source>
</evidence>
<protein>
    <submittedName>
        <fullName evidence="16">YadA-like family protein</fullName>
    </submittedName>
</protein>
<feature type="domain" description="Trimeric autotransporter adhesin YadA-like stalk" evidence="14">
    <location>
        <begin position="697"/>
        <end position="718"/>
    </location>
</feature>
<feature type="domain" description="Trimeric autotransporter adhesin YadA-like head" evidence="13">
    <location>
        <begin position="1107"/>
        <end position="1131"/>
    </location>
</feature>
<feature type="region of interest" description="Disordered" evidence="11">
    <location>
        <begin position="1821"/>
        <end position="1845"/>
    </location>
</feature>
<evidence type="ECO:0000259" key="14">
    <source>
        <dbReference type="Pfam" id="PF05662"/>
    </source>
</evidence>
<feature type="domain" description="Trimeric autotransporter adhesin YadA-like stalk" evidence="14">
    <location>
        <begin position="1979"/>
        <end position="1999"/>
    </location>
</feature>
<evidence type="ECO:0000313" key="16">
    <source>
        <dbReference type="EMBL" id="MBH9701755.1"/>
    </source>
</evidence>
<dbReference type="GO" id="GO:0015031">
    <property type="term" value="P:protein transport"/>
    <property type="evidence" value="ECO:0007669"/>
    <property type="project" value="UniProtKB-KW"/>
</dbReference>
<feature type="domain" description="Trimeric autotransporter adhesin YadA-like stalk" evidence="14">
    <location>
        <begin position="2160"/>
        <end position="2195"/>
    </location>
</feature>
<keyword evidence="8" id="KW-0653">Protein transport</keyword>
<evidence type="ECO:0000256" key="9">
    <source>
        <dbReference type="ARBA" id="ARBA00023136"/>
    </source>
</evidence>
<dbReference type="SUPFAM" id="SSF54523">
    <property type="entry name" value="Pili subunits"/>
    <property type="match status" value="1"/>
</dbReference>
<feature type="domain" description="Trimeric autotransporter adhesin YadA-like stalk" evidence="14">
    <location>
        <begin position="2393"/>
        <end position="2414"/>
    </location>
</feature>
<feature type="region of interest" description="Disordered" evidence="11">
    <location>
        <begin position="2789"/>
        <end position="2814"/>
    </location>
</feature>
<feature type="domain" description="Trimeric autotransporter adhesin YadA-like stalk" evidence="14">
    <location>
        <begin position="1420"/>
        <end position="1443"/>
    </location>
</feature>
<evidence type="ECO:0000313" key="17">
    <source>
        <dbReference type="Proteomes" id="UP000645612"/>
    </source>
</evidence>
<feature type="domain" description="Trimeric autotransporter adhesin YadA-like head" evidence="13">
    <location>
        <begin position="1160"/>
        <end position="1186"/>
    </location>
</feature>
<feature type="domain" description="Trimeric autotransporter adhesin YadA-like stalk" evidence="14">
    <location>
        <begin position="1670"/>
        <end position="1696"/>
    </location>
</feature>
<feature type="domain" description="Trimeric autotransporter adhesin YadA-like stalk" evidence="14">
    <location>
        <begin position="1264"/>
        <end position="1300"/>
    </location>
</feature>
<evidence type="ECO:0000256" key="10">
    <source>
        <dbReference type="ARBA" id="ARBA00023237"/>
    </source>
</evidence>
<feature type="domain" description="Trimeric autotransporter adhesin YadA-like stalk" evidence="14">
    <location>
        <begin position="3165"/>
        <end position="3194"/>
    </location>
</feature>
<dbReference type="InterPro" id="IPR008635">
    <property type="entry name" value="Coiled_stalk_dom"/>
</dbReference>
<evidence type="ECO:0000256" key="2">
    <source>
        <dbReference type="ARBA" id="ARBA00004442"/>
    </source>
</evidence>
<comment type="caution">
    <text evidence="16">The sequence shown here is derived from an EMBL/GenBank/DDBJ whole genome shotgun (WGS) entry which is preliminary data.</text>
</comment>
<feature type="domain" description="Trimeric autotransporter adhesin YadA-like stalk" evidence="14">
    <location>
        <begin position="1598"/>
        <end position="1636"/>
    </location>
</feature>
<dbReference type="Pfam" id="PF05662">
    <property type="entry name" value="YadA_stalk"/>
    <property type="match status" value="38"/>
</dbReference>
<feature type="domain" description="Trimeric autotransporter adhesin YadA-like stalk" evidence="14">
    <location>
        <begin position="2453"/>
        <end position="2472"/>
    </location>
</feature>
<feature type="domain" description="Trimeric autotransporter adhesin YadA-like head" evidence="13">
    <location>
        <begin position="1134"/>
        <end position="1158"/>
    </location>
</feature>
<feature type="domain" description="Trimeric autotransporter adhesin YadA-like stalk" evidence="14">
    <location>
        <begin position="2889"/>
        <end position="2908"/>
    </location>
</feature>
<feature type="domain" description="Trimeric autotransporter adhesin YadA-like stalk" evidence="14">
    <location>
        <begin position="2751"/>
        <end position="2792"/>
    </location>
</feature>
<proteinExistence type="inferred from homology"/>
<dbReference type="Gene3D" id="2.60.40.4050">
    <property type="match status" value="1"/>
</dbReference>
<sequence length="3447" mass="335924">MNKTYRTVWNATTGTWTAAAETARMRTKSKSNTTMRSSVTAAVAVMAGVGGGAMSVDAMAQSTGGGLNLCSNTTAANGVRSGQTFGALSNTINANCAPIDTSLAAYQGHAPSFILANNAGTNGSGAGGAAPTASVMGGTDGHLVVYGANGVHISGPADFNNNVNMTNHRITGLAAGTAGTDAVNLNQLNSALATKVDTSVLNVNQSSAGYAAASAVNTYDIALGRGSVANGSPSGGALNPAIAIGLSANAVGSYTTAMGYSSNARGSSSMALGAFSNASGDGSVALGNGSQATRNNTVSVGNATTNRQITNVAAGTQSTDAVNLGQMNTALSTKVDNTYFKVNSTGAAADAAGANATAIGPNAKANGRSSTAIGLNARADGIASTTLGTDAVIEEGANSAGGTYSAQNSLALGNGARVSATGGNARNSVALGNGASVSAESAVAIGNSSVANVANTVSVGNSTTQRRIVNVGAGTQSTDAVNVGQLSGVTKALGGGAAVDGSGNVTQPTYKVAGTDYHNVGDALDALAASGGTDPNAVTYDGATKDKVTLKGAGGTTLSNVKAGVANTDAVNVGQMNTALSAKVDTNVLAVNRNGSALGAASAANAYDVALGQASLAQGGVVGSGFTPATALGTRANAIGYGAVSVGYRATASADSSLAIGRAATANSLNSVALGAESDTGVRANTVSIGRAGAERQITNVAAGTQDTDAVNVSQLKGSGLIGDDGKSIAAVTYDRHADGTPNMGSVTLGGAGATSPVALKNVADAKADHDALNLGQLKDAGLVGDDGKGNLTSMAVTYDGAAKDSVTLGGTGATTPVAIHNVKDGELSATSKDAVNGSQLFATNTRVGDLEDSLSKGGVIDPITGESLAVVYDGNAKDTVTLKGTNGTTLSNVKAGVADMDAVNVSQLKGSGLIGDDGKSIAAVTYDRNADGTPNYNAVTMGGGHSTGPVTVSNVAAGVAPTDAVNVQQMQRAVVEGNPYIGGRGTGTAAQATGINAVALGLGSVANEINTISVGNGATGLQRRITNVQNGQADTDAATVGQVNDLIGVSSTNTQMALNDIDAKTRDAIQSMNSRLDSINTTASSDSYVQVDGAGDGSDNAFAGAGTFGVAIGAEASATGVTAIAIGPQSVSSGTGSVALGAGASATGAGAVAFGSGRATGTSALALGNGTVAGGNNAVAAGFNSQAAGLNALALGNTARANAADSMAFGTTAQVDALATNSIAIGRQANVTSAAQNAVALGASSVADRVNSISVGSTGQQRQIIYVARGTSDTDAVNVSQLKDAMSSFGGNAGVGADGSIVNPTYTIGGTTYRNVGDALNALENLGSGTDPLAVTYGRNADGSANFEVVALKGADGTTLSNVKAGVADMDAVNVSQLKGSGLIGDDGKAIAAVTYDRNADGTPNYGAVTLGNGTGPTQIKNVADATDDGDALNLGQLKNAGLVGDDGAGNLTSMAVTYDGAAKDVVTLAGTNGTTLSNVKAGVADMDAVNVSQLKGSGLIGDDGKAIAAVTYDRNADGTPNYGAVTLGNGTGPTQIKNVADATDDGDALNLGQLKNAGLVGDDGAGNLTSMAVTYDGAAKDSVTLGGVGATTPVAIHNVADGELSATSKDAVNGSQLFATNQNLGDLKDSLKDGGVIDPATGKSLAVVYDSASRNSVTLGNAGTPVTVSNVARGSAGTDAVNVDQLTDAIRDVTVSPNPLAVSYDTIAKDKVTLGDGVNPVQVTNVADAKDNGDAVNLGQLKNAGLVGDDGAGNLTSMAVTYDGTAKDTVTLAGTNGTTLTNVKAGAVTATSTDAINGAQLHATAQSVADSLGGGSTVDADGKVTNPSYSLADPADASKSKSYDNVGDALSNLDGRTTTNTENITVINKQLADSGLVDPVTGQSISAVTYDRNADGTANLGSVTLGGAGATAPVALKNVADGVDRHDAINLGQLQDAGLVAPVDPTNPGAGLTSLAVAYDGVAKDSVTLGGADGTTLSNVKAGVADMDAVNVSQLKGSGLIGDDGKAIAAVTYDRNADGTPNYGTVTLGNGTGPTQIKNVADAKDDGDALNLGQMKSAGLVGDDGKGNLTSMAVTYDGAAKDTVTLGGAGATTPVALKNVADAKDDGDALNLGQLKNAGLVGEDGTGNLTSLAVTYDGATKDSVTLGGAGAAAPVALHNVADGVLSATSKDAVNGSQLFATNQNLGNLKDSLEQGGVIDPVTGASLAVVYDSAAKNSVTLGNAGTPVGIHNLAAGVVNATSNDAINGSQLFTVSKSVADKIGGGAGVGADGSITDPTYSVGGQDYHSVGDALGALDKNSGNNPLAVVYDGAAKDAVTLGGAGATTPVALKNVADAKDDGDALNLGQLKNAGLVGDDGAGNLTSAAMTYDKKADGTINHDKATLAGTDGTTLSNVKAGVADMDAVNVSQLKDAGLIDPSTGKPIAAVTYDSAAKDSVTLGGTGATTPVALKNVADGTERHDAINLGQLQDAGLVAPVDPTDPGKGLTSLAVTYDGAAKDTVTLKGADGTTLSNVKAGVADMDAVNVSQLKDAGLIDPSTGKPIAAVTYDSAAKDSVTLGGTGATTPVALKNVADAKDDGDALNLGQLKNAGLVGEDGAGNLTSAAMTYDKNADGTINHDKATLAGTDGTTLSNVKAGIADMDAVNVSQLKDAGLIDPSTGKPIAAVTYDGAAKDTVTLGGVGATTPVALKNVADGTERHDAINLGQLQDAGLVAPVDPTNPGAGLKSLAVAYDNAAQDVVTLKGADGTTITNVKAGAVTSTSTDAVNGAQLHGTAQSVADSLGGGSTVGADGKVTNPTYSLADPDDASKSKSYDNVGDALSNLDGRTTTNTENITVINKQLADSGLVDPVTGQSIAAVTYDRNADGTANRGSVTLGGAGATTPVALKNVADGVDKHDAVNVGQLQSAGVLTPIDPTNPGAGLTSLAVTYDKHADGSANFDQITMKGANGTTLSNVKAGAVNATSMDAVNGSQLYGASKSVADALGGGSTVDANGNVTNPTYTVNDKTYDNVGDAIENISSSLVHGSIGLVQQDADTREITVAKDTDGTSVNFAGTAGDRVLTGVGAGAVSATSHDAINGAQLHGTAQSVADVIGGGTTVDADGKLADTSIEVNGSKYKTVAEAVQAAAQYGATDSLAVRYDLNKDGTANYGSVTLGGSGAAPVRLTNVADGSSQYDAVNFGQLSELSDRIGGIDDRVVALEQNPGTGNPGNGGSGNDYFAGTDVGTGSTTGANAGSGTGNTAAGSGATIGTGASNATVIGSNAGVSQSNGVAIGSGAKSSAEGATAIGSGSNASGNQSVAIGQGANASGSNSVALGAGSTAYSDDTVSVGSIDRTRTISNVSDGVNATDVATKGQLDRALGGVQGQMNDLSRNAYSGIAAATALTMIPGVDPGKTVSFGIGGATYKGYQAVAFGGEARITQNLKMKAGVGMSSGGNTVGVGASYQW</sequence>
<evidence type="ECO:0000256" key="7">
    <source>
        <dbReference type="ARBA" id="ARBA00022729"/>
    </source>
</evidence>
<evidence type="ECO:0000256" key="8">
    <source>
        <dbReference type="ARBA" id="ARBA00022927"/>
    </source>
</evidence>
<feature type="domain" description="Trimeric autotransporter adhesin YadA-like C-terminal membrane anchor" evidence="12">
    <location>
        <begin position="3389"/>
        <end position="3447"/>
    </location>
</feature>
<dbReference type="InterPro" id="IPR011049">
    <property type="entry name" value="Serralysin-like_metalloprot_C"/>
</dbReference>
<feature type="domain" description="Trimeric autotransporter adhesin YadA-like stalk" evidence="14">
    <location>
        <begin position="1782"/>
        <end position="1821"/>
    </location>
</feature>
<feature type="domain" description="Trimeric autotransporter adhesin YadA-like stalk" evidence="14">
    <location>
        <begin position="558"/>
        <end position="587"/>
    </location>
</feature>
<dbReference type="InterPro" id="IPR024973">
    <property type="entry name" value="ESPR"/>
</dbReference>
<evidence type="ECO:0000256" key="5">
    <source>
        <dbReference type="ARBA" id="ARBA00022452"/>
    </source>
</evidence>
<feature type="domain" description="Trimeric autotransporter adhesin YadA-like stalk" evidence="14">
    <location>
        <begin position="1361"/>
        <end position="1381"/>
    </location>
</feature>
<feature type="domain" description="Trimeric autotransporter adhesin YadA-like stalk" evidence="14">
    <location>
        <begin position="891"/>
        <end position="911"/>
    </location>
</feature>
<feature type="domain" description="Trimeric autotransporter adhesin YadA-like stalk" evidence="14">
    <location>
        <begin position="953"/>
        <end position="975"/>
    </location>
</feature>
<feature type="domain" description="Trimeric autotransporter adhesin YadA-like stalk" evidence="14">
    <location>
        <begin position="1920"/>
        <end position="1939"/>
    </location>
</feature>
<evidence type="ECO:0000259" key="13">
    <source>
        <dbReference type="Pfam" id="PF05658"/>
    </source>
</evidence>
<gene>
    <name evidence="16" type="ORF">JAO13_35470</name>
</gene>
<keyword evidence="4" id="KW-0813">Transport</keyword>
<feature type="domain" description="Trimeric autotransporter adhesin YadA-like stalk" evidence="14">
    <location>
        <begin position="2038"/>
        <end position="2060"/>
    </location>
</feature>
<dbReference type="Pfam" id="PF13018">
    <property type="entry name" value="ESPR"/>
    <property type="match status" value="1"/>
</dbReference>
<evidence type="ECO:0000256" key="4">
    <source>
        <dbReference type="ARBA" id="ARBA00022448"/>
    </source>
</evidence>
<dbReference type="InterPro" id="IPR005594">
    <property type="entry name" value="YadA_C"/>
</dbReference>
<feature type="domain" description="Trimeric autotransporter adhesin YadA-like head" evidence="13">
    <location>
        <begin position="3308"/>
        <end position="3332"/>
    </location>
</feature>
<evidence type="ECO:0000259" key="12">
    <source>
        <dbReference type="Pfam" id="PF03895"/>
    </source>
</evidence>
<dbReference type="GO" id="GO:0009279">
    <property type="term" value="C:cell outer membrane"/>
    <property type="evidence" value="ECO:0007669"/>
    <property type="project" value="UniProtKB-SubCell"/>
</dbReference>
<feature type="domain" description="Trimeric autotransporter adhesin YadA-like stalk" evidence="14">
    <location>
        <begin position="762"/>
        <end position="781"/>
    </location>
</feature>
<dbReference type="Proteomes" id="UP000645612">
    <property type="component" value="Unassembled WGS sequence"/>
</dbReference>
<feature type="domain" description="Trimeric autotransporter adhesin YadA-like stalk" evidence="14">
    <location>
        <begin position="3339"/>
        <end position="3376"/>
    </location>
</feature>
<evidence type="ECO:0000256" key="6">
    <source>
        <dbReference type="ARBA" id="ARBA00022692"/>
    </source>
</evidence>
<feature type="domain" description="Trimeric autotransporter adhesin YadA-like stalk" evidence="14">
    <location>
        <begin position="820"/>
        <end position="857"/>
    </location>
</feature>
<feature type="domain" description="Trimeric autotransporter adhesin YadA-like stalk" evidence="14">
    <location>
        <begin position="2953"/>
        <end position="2996"/>
    </location>
</feature>
<dbReference type="InterPro" id="IPR008640">
    <property type="entry name" value="Adhesin_Head_dom"/>
</dbReference>
<feature type="domain" description="Trimeric autotransporter adhesin YadA-like stalk" evidence="14">
    <location>
        <begin position="1025"/>
        <end position="1064"/>
    </location>
</feature>
<dbReference type="EMBL" id="JAEDXG010000052">
    <property type="protein sequence ID" value="MBH9701755.1"/>
    <property type="molecule type" value="Genomic_DNA"/>
</dbReference>
<comment type="similarity">
    <text evidence="3">Belongs to the autotransporter-2 (AT-2) (TC 1.B.40) family.</text>
</comment>
<dbReference type="Pfam" id="PF05658">
    <property type="entry name" value="YadA_head"/>
    <property type="match status" value="14"/>
</dbReference>
<evidence type="ECO:0000256" key="1">
    <source>
        <dbReference type="ARBA" id="ARBA00004241"/>
    </source>
</evidence>
<feature type="domain" description="Trimeric autotransporter adhesin YadA-like head" evidence="13">
    <location>
        <begin position="1237"/>
        <end position="1258"/>
    </location>
</feature>
<comment type="subcellular location">
    <subcellularLocation>
        <location evidence="2">Cell outer membrane</location>
    </subcellularLocation>
    <subcellularLocation>
        <location evidence="1">Cell surface</location>
    </subcellularLocation>
</comment>
<feature type="domain" description="Trimeric autotransporter adhesin YadA-like stalk" evidence="14">
    <location>
        <begin position="1537"/>
        <end position="1560"/>
    </location>
</feature>
<feature type="domain" description="Trimeric autotransporter adhesin YadA-like head" evidence="13">
    <location>
        <begin position="241"/>
        <end position="262"/>
    </location>
</feature>